<proteinExistence type="predicted"/>
<protein>
    <submittedName>
        <fullName evidence="2">Uncharacterized protein</fullName>
    </submittedName>
</protein>
<dbReference type="AlphaFoldDB" id="A0A5B7FZ58"/>
<gene>
    <name evidence="2" type="ORF">E2C01_043981</name>
</gene>
<name>A0A5B7FZ58_PORTR</name>
<dbReference type="EMBL" id="VSRR010009313">
    <property type="protein sequence ID" value="MPC50158.1"/>
    <property type="molecule type" value="Genomic_DNA"/>
</dbReference>
<comment type="caution">
    <text evidence="2">The sequence shown here is derived from an EMBL/GenBank/DDBJ whole genome shotgun (WGS) entry which is preliminary data.</text>
</comment>
<feature type="region of interest" description="Disordered" evidence="1">
    <location>
        <begin position="52"/>
        <end position="96"/>
    </location>
</feature>
<dbReference type="Proteomes" id="UP000324222">
    <property type="component" value="Unassembled WGS sequence"/>
</dbReference>
<evidence type="ECO:0000313" key="3">
    <source>
        <dbReference type="Proteomes" id="UP000324222"/>
    </source>
</evidence>
<evidence type="ECO:0000313" key="2">
    <source>
        <dbReference type="EMBL" id="MPC50158.1"/>
    </source>
</evidence>
<evidence type="ECO:0000256" key="1">
    <source>
        <dbReference type="SAM" id="MobiDB-lite"/>
    </source>
</evidence>
<accession>A0A5B7FZ58</accession>
<organism evidence="2 3">
    <name type="scientific">Portunus trituberculatus</name>
    <name type="common">Swimming crab</name>
    <name type="synonym">Neptunus trituberculatus</name>
    <dbReference type="NCBI Taxonomy" id="210409"/>
    <lineage>
        <taxon>Eukaryota</taxon>
        <taxon>Metazoa</taxon>
        <taxon>Ecdysozoa</taxon>
        <taxon>Arthropoda</taxon>
        <taxon>Crustacea</taxon>
        <taxon>Multicrustacea</taxon>
        <taxon>Malacostraca</taxon>
        <taxon>Eumalacostraca</taxon>
        <taxon>Eucarida</taxon>
        <taxon>Decapoda</taxon>
        <taxon>Pleocyemata</taxon>
        <taxon>Brachyura</taxon>
        <taxon>Eubrachyura</taxon>
        <taxon>Portunoidea</taxon>
        <taxon>Portunidae</taxon>
        <taxon>Portuninae</taxon>
        <taxon>Portunus</taxon>
    </lineage>
</organism>
<keyword evidence="3" id="KW-1185">Reference proteome</keyword>
<reference evidence="2 3" key="1">
    <citation type="submission" date="2019-05" db="EMBL/GenBank/DDBJ databases">
        <title>Another draft genome of Portunus trituberculatus and its Hox gene families provides insights of decapod evolution.</title>
        <authorList>
            <person name="Jeong J.-H."/>
            <person name="Song I."/>
            <person name="Kim S."/>
            <person name="Choi T."/>
            <person name="Kim D."/>
            <person name="Ryu S."/>
            <person name="Kim W."/>
        </authorList>
    </citation>
    <scope>NUCLEOTIDE SEQUENCE [LARGE SCALE GENOMIC DNA]</scope>
    <source>
        <tissue evidence="2">Muscle</tissue>
    </source>
</reference>
<sequence length="96" mass="10945">MFYVGESLKVRGRIEERQLVTEKSEDDEYEWLREDQLFGGWGVQRGPEDMVEGRATRTPCNSQPGNTAATHRSRRHTAASTTHKYPNVLQGEYSAS</sequence>